<keyword evidence="3" id="KW-1185">Reference proteome</keyword>
<dbReference type="PRINTS" id="PR01463">
    <property type="entry name" value="EAGCHANLFMLY"/>
</dbReference>
<dbReference type="GO" id="GO:0005249">
    <property type="term" value="F:voltage-gated potassium channel activity"/>
    <property type="evidence" value="ECO:0007669"/>
    <property type="project" value="InterPro"/>
</dbReference>
<evidence type="ECO:0000313" key="3">
    <source>
        <dbReference type="Proteomes" id="UP001430953"/>
    </source>
</evidence>
<dbReference type="SUPFAM" id="SSF51206">
    <property type="entry name" value="cAMP-binding domain-like"/>
    <property type="match status" value="1"/>
</dbReference>
<accession>A0AAW2GMC4</accession>
<feature type="transmembrane region" description="Helical" evidence="1">
    <location>
        <begin position="135"/>
        <end position="154"/>
    </location>
</feature>
<keyword evidence="1" id="KW-1133">Transmembrane helix</keyword>
<dbReference type="InterPro" id="IPR018490">
    <property type="entry name" value="cNMP-bd_dom_sf"/>
</dbReference>
<dbReference type="InterPro" id="IPR003938">
    <property type="entry name" value="K_chnl_volt-dep_EAG/ELK/ERG"/>
</dbReference>
<dbReference type="GO" id="GO:0098855">
    <property type="term" value="C:HCN channel complex"/>
    <property type="evidence" value="ECO:0007669"/>
    <property type="project" value="TreeGrafter"/>
</dbReference>
<protein>
    <recommendedName>
        <fullName evidence="4">Ion transport domain-containing protein</fullName>
    </recommendedName>
</protein>
<dbReference type="GO" id="GO:0003254">
    <property type="term" value="P:regulation of membrane depolarization"/>
    <property type="evidence" value="ECO:0007669"/>
    <property type="project" value="TreeGrafter"/>
</dbReference>
<dbReference type="GO" id="GO:0035725">
    <property type="term" value="P:sodium ion transmembrane transport"/>
    <property type="evidence" value="ECO:0007669"/>
    <property type="project" value="TreeGrafter"/>
</dbReference>
<feature type="transmembrane region" description="Helical" evidence="1">
    <location>
        <begin position="199"/>
        <end position="219"/>
    </location>
</feature>
<feature type="transmembrane region" description="Helical" evidence="1">
    <location>
        <begin position="323"/>
        <end position="347"/>
    </location>
</feature>
<gene>
    <name evidence="2" type="ORF">PUN28_003115</name>
</gene>
<dbReference type="SUPFAM" id="SSF81324">
    <property type="entry name" value="Voltage-gated potassium channels"/>
    <property type="match status" value="1"/>
</dbReference>
<organism evidence="2 3">
    <name type="scientific">Cardiocondyla obscurior</name>
    <dbReference type="NCBI Taxonomy" id="286306"/>
    <lineage>
        <taxon>Eukaryota</taxon>
        <taxon>Metazoa</taxon>
        <taxon>Ecdysozoa</taxon>
        <taxon>Arthropoda</taxon>
        <taxon>Hexapoda</taxon>
        <taxon>Insecta</taxon>
        <taxon>Pterygota</taxon>
        <taxon>Neoptera</taxon>
        <taxon>Endopterygota</taxon>
        <taxon>Hymenoptera</taxon>
        <taxon>Apocrita</taxon>
        <taxon>Aculeata</taxon>
        <taxon>Formicoidea</taxon>
        <taxon>Formicidae</taxon>
        <taxon>Myrmicinae</taxon>
        <taxon>Cardiocondyla</taxon>
    </lineage>
</organism>
<dbReference type="Gene3D" id="1.10.287.70">
    <property type="match status" value="1"/>
</dbReference>
<feature type="transmembrane region" description="Helical" evidence="1">
    <location>
        <begin position="240"/>
        <end position="262"/>
    </location>
</feature>
<feature type="transmembrane region" description="Helical" evidence="1">
    <location>
        <begin position="94"/>
        <end position="115"/>
    </location>
</feature>
<dbReference type="EMBL" id="JADYXP020000003">
    <property type="protein sequence ID" value="KAL0127597.1"/>
    <property type="molecule type" value="Genomic_DNA"/>
</dbReference>
<dbReference type="Proteomes" id="UP001430953">
    <property type="component" value="Unassembled WGS sequence"/>
</dbReference>
<dbReference type="Gene3D" id="1.10.287.630">
    <property type="entry name" value="Helix hairpin bin"/>
    <property type="match status" value="1"/>
</dbReference>
<name>A0AAW2GMC4_9HYME</name>
<proteinExistence type="predicted"/>
<dbReference type="AlphaFoldDB" id="A0AAW2GMC4"/>
<sequence>MTSQDPNVLIKRGNLHVHVCDLPKTSGSNLPKLPPNARFYNRWKRNLQKLVLVSTRHPLTRLILRSQAAVTFEKTRHSKSPHRWMIHPCSMLRFYWNMIMTVIFLYFFMTVPYIICFSRIGRNRGLECWNIVYPTYVICIIDIILNFITGFVSCDGHDIFLDVTVVARHYIKGFFLIDLISSIPYPWLYSIFISSSDTYSNSALLIFEFLPILKFIRICTLRRYIQQINANFGISQTQHIIIWLVILTLLIFHWSSCLSYIVPYIVTYLQGKPIEDSDAYYISTKLYNSLDWEIYLIFLHIGVSNLIGSNFKEFESFGTSDKAIRCILLLLGKSYIIYLIVIILQLLESSAKSELKYQQIMLEVKKYIRQKKLPLYLQDKLILYYKYRYWGYFFDENIISKTLSNHLNEEILLHSSQRLLDIPILRNLPHNVLRNLLSKSLIFLFILYRINVSEIVVQAFRSLAFSSSL</sequence>
<evidence type="ECO:0008006" key="4">
    <source>
        <dbReference type="Google" id="ProtNLM"/>
    </source>
</evidence>
<evidence type="ECO:0000256" key="1">
    <source>
        <dbReference type="SAM" id="Phobius"/>
    </source>
</evidence>
<feature type="transmembrane region" description="Helical" evidence="1">
    <location>
        <begin position="294"/>
        <end position="311"/>
    </location>
</feature>
<feature type="transmembrane region" description="Helical" evidence="1">
    <location>
        <begin position="174"/>
        <end position="193"/>
    </location>
</feature>
<keyword evidence="1" id="KW-0472">Membrane</keyword>
<keyword evidence="1" id="KW-0812">Transmembrane</keyword>
<reference evidence="2 3" key="1">
    <citation type="submission" date="2023-03" db="EMBL/GenBank/DDBJ databases">
        <title>High recombination rates correlate with genetic variation in Cardiocondyla obscurior ants.</title>
        <authorList>
            <person name="Errbii M."/>
        </authorList>
    </citation>
    <scope>NUCLEOTIDE SEQUENCE [LARGE SCALE GENOMIC DNA]</scope>
    <source>
        <strain evidence="2">Alpha-2009</strain>
        <tissue evidence="2">Whole body</tissue>
    </source>
</reference>
<dbReference type="PANTHER" id="PTHR45689">
    <property type="entry name" value="I[[H]] CHANNEL, ISOFORM E"/>
    <property type="match status" value="1"/>
</dbReference>
<dbReference type="InterPro" id="IPR051413">
    <property type="entry name" value="K/Na_HCN_channel"/>
</dbReference>
<dbReference type="PANTHER" id="PTHR45689:SF14">
    <property type="entry name" value="CYCLIC NUCLEOTIDE-GATED CATION CHANNEL SUBUNIT A-LIKE PROTEIN"/>
    <property type="match status" value="1"/>
</dbReference>
<evidence type="ECO:0000313" key="2">
    <source>
        <dbReference type="EMBL" id="KAL0127597.1"/>
    </source>
</evidence>
<comment type="caution">
    <text evidence="2">The sequence shown here is derived from an EMBL/GenBank/DDBJ whole genome shotgun (WGS) entry which is preliminary data.</text>
</comment>